<gene>
    <name evidence="7" type="ORF">WMO14_12360</name>
</gene>
<dbReference type="InterPro" id="IPR017543">
    <property type="entry name" value="6-PTP_synth-rel_bac"/>
</dbReference>
<evidence type="ECO:0000313" key="8">
    <source>
        <dbReference type="Proteomes" id="UP001442364"/>
    </source>
</evidence>
<dbReference type="EMBL" id="JBBMER010000011">
    <property type="protein sequence ID" value="MEQ2380648.1"/>
    <property type="molecule type" value="Genomic_DNA"/>
</dbReference>
<evidence type="ECO:0000256" key="1">
    <source>
        <dbReference type="ARBA" id="ARBA00005061"/>
    </source>
</evidence>
<accession>A0ABV1C0C3</accession>
<dbReference type="EC" id="4.1.2.50" evidence="3"/>
<protein>
    <recommendedName>
        <fullName evidence="4">6-carboxy-5,6,7,8-tetrahydropterin synthase</fullName>
        <ecNumber evidence="3">4.1.2.50</ecNumber>
    </recommendedName>
    <alternativeName>
        <fullName evidence="5">Queuosine biosynthesis protein QueD</fullName>
    </alternativeName>
</protein>
<evidence type="ECO:0000256" key="5">
    <source>
        <dbReference type="ARBA" id="ARBA00031449"/>
    </source>
</evidence>
<reference evidence="7 8" key="1">
    <citation type="submission" date="2024-03" db="EMBL/GenBank/DDBJ databases">
        <title>Human intestinal bacterial collection.</title>
        <authorList>
            <person name="Pauvert C."/>
            <person name="Hitch T.C.A."/>
            <person name="Clavel T."/>
        </authorList>
    </citation>
    <scope>NUCLEOTIDE SEQUENCE [LARGE SCALE GENOMIC DNA]</scope>
    <source>
        <strain evidence="7 8">CLA-AA-H255</strain>
    </source>
</reference>
<dbReference type="RefSeq" id="WP_022501300.1">
    <property type="nucleotide sequence ID" value="NZ_DAWCMB010000352.1"/>
</dbReference>
<dbReference type="SUPFAM" id="SSF55620">
    <property type="entry name" value="Tetrahydrobiopterin biosynthesis enzymes-like"/>
    <property type="match status" value="1"/>
</dbReference>
<comment type="pathway">
    <text evidence="1">Purine metabolism; 7-cyano-7-deazaguanine biosynthesis.</text>
</comment>
<evidence type="ECO:0000256" key="3">
    <source>
        <dbReference type="ARBA" id="ARBA00012982"/>
    </source>
</evidence>
<evidence type="ECO:0000256" key="4">
    <source>
        <dbReference type="ARBA" id="ARBA00018141"/>
    </source>
</evidence>
<name>A0ABV1C0C3_9FIRM</name>
<comment type="catalytic activity">
    <reaction evidence="6">
        <text>7,8-dihydroneopterin 3'-triphosphate + H2O = 6-carboxy-5,6,7,8-tetrahydropterin + triphosphate + acetaldehyde + 2 H(+)</text>
        <dbReference type="Rhea" id="RHEA:27966"/>
        <dbReference type="ChEBI" id="CHEBI:15343"/>
        <dbReference type="ChEBI" id="CHEBI:15377"/>
        <dbReference type="ChEBI" id="CHEBI:15378"/>
        <dbReference type="ChEBI" id="CHEBI:18036"/>
        <dbReference type="ChEBI" id="CHEBI:58462"/>
        <dbReference type="ChEBI" id="CHEBI:61032"/>
        <dbReference type="EC" id="4.1.2.50"/>
    </reaction>
</comment>
<dbReference type="InterPro" id="IPR007115">
    <property type="entry name" value="6-PTP_synth/QueD"/>
</dbReference>
<dbReference type="NCBIfam" id="TIGR03112">
    <property type="entry name" value="6_pyr_pter_rel"/>
    <property type="match status" value="1"/>
</dbReference>
<dbReference type="Proteomes" id="UP001442364">
    <property type="component" value="Unassembled WGS sequence"/>
</dbReference>
<keyword evidence="8" id="KW-1185">Reference proteome</keyword>
<sequence length="154" mass="17993">MAVKLYREYRIKFYLNMRHYIIIDGKKGEIHPHTWEFALDIKFGRSSFVEFNIFEKGIANFLEKYQNKVLNDEEPFDSIMPTLENVTDYFSSEFYRIIHDIGGMMTRLEASETPTRSYIVNMAEQEGNAQINADTENIILSEVMDAVLDDLTEG</sequence>
<evidence type="ECO:0000256" key="6">
    <source>
        <dbReference type="ARBA" id="ARBA00048807"/>
    </source>
</evidence>
<proteinExistence type="inferred from homology"/>
<evidence type="ECO:0000313" key="7">
    <source>
        <dbReference type="EMBL" id="MEQ2380648.1"/>
    </source>
</evidence>
<organism evidence="7 8">
    <name type="scientific">[Lactobacillus] rogosae</name>
    <dbReference type="NCBI Taxonomy" id="706562"/>
    <lineage>
        <taxon>Bacteria</taxon>
        <taxon>Bacillati</taxon>
        <taxon>Bacillota</taxon>
        <taxon>Clostridia</taxon>
        <taxon>Lachnospirales</taxon>
        <taxon>Lachnospiraceae</taxon>
        <taxon>Lachnospira</taxon>
    </lineage>
</organism>
<evidence type="ECO:0000256" key="2">
    <source>
        <dbReference type="ARBA" id="ARBA00008900"/>
    </source>
</evidence>
<dbReference type="InterPro" id="IPR038418">
    <property type="entry name" value="6-PTP_synth/QueD_sf"/>
</dbReference>
<dbReference type="Gene3D" id="3.30.479.10">
    <property type="entry name" value="6-pyruvoyl tetrahydropterin synthase/QueD"/>
    <property type="match status" value="1"/>
</dbReference>
<comment type="caution">
    <text evidence="7">The sequence shown here is derived from an EMBL/GenBank/DDBJ whole genome shotgun (WGS) entry which is preliminary data.</text>
</comment>
<comment type="similarity">
    <text evidence="2">Belongs to the PTPS family. QueD subfamily.</text>
</comment>
<dbReference type="Pfam" id="PF01242">
    <property type="entry name" value="PTPS"/>
    <property type="match status" value="1"/>
</dbReference>